<dbReference type="EMBL" id="UAVU01000003">
    <property type="protein sequence ID" value="SQA97992.1"/>
    <property type="molecule type" value="Genomic_DNA"/>
</dbReference>
<name>A0A291E3P0_9ENTR</name>
<reference evidence="3 5" key="1">
    <citation type="submission" date="2017-09" db="EMBL/GenBank/DDBJ databases">
        <title>FDA dAtabase for Regulatory Grade micrObial Sequences (FDA-ARGOS): Supporting development and validation of Infectious Disease Dx tests.</title>
        <authorList>
            <person name="Minogue T."/>
            <person name="Wolcott M."/>
            <person name="Wasieloski L."/>
            <person name="Aguilar W."/>
            <person name="Moore D."/>
            <person name="Tallon L."/>
            <person name="Sadzewicz L."/>
            <person name="Ott S."/>
            <person name="Zhao X."/>
            <person name="Nagaraj S."/>
            <person name="Vavikolanu K."/>
            <person name="Aluvathingal J."/>
            <person name="Nadendla S."/>
            <person name="Sichtig H."/>
        </authorList>
    </citation>
    <scope>NUCLEOTIDE SEQUENCE [LARGE SCALE GENOMIC DNA]</scope>
    <source>
        <strain evidence="3 5">FDAARGOS_392</strain>
    </source>
</reference>
<accession>A0A291E3P0</accession>
<dbReference type="RefSeq" id="WP_061276953.1">
    <property type="nucleotide sequence ID" value="NZ_CP023525.1"/>
</dbReference>
<dbReference type="EMBL" id="CP023525">
    <property type="protein sequence ID" value="ATF94542.1"/>
    <property type="molecule type" value="Genomic_DNA"/>
</dbReference>
<evidence type="ECO:0000313" key="5">
    <source>
        <dbReference type="Proteomes" id="UP000217979"/>
    </source>
</evidence>
<sequence length="129" mass="14474">MQNDKQFAAVQRGMKFAGLWKKTRRRVSQWDAICVHWAKSRGLPGWLGHVPIVLAVVLSIIAAVLGGLLIGVVIAFVWMAIVGLTPDPENKHRRRRRRSSAIPQYRNGNQGYGLYSGSEDLVTSHRIDE</sequence>
<feature type="region of interest" description="Disordered" evidence="1">
    <location>
        <begin position="87"/>
        <end position="117"/>
    </location>
</feature>
<dbReference type="Proteomes" id="UP000217979">
    <property type="component" value="Chromosome"/>
</dbReference>
<gene>
    <name evidence="3" type="ORF">CO704_21835</name>
    <name evidence="4" type="ORF">NCTC12120_01841</name>
</gene>
<evidence type="ECO:0000313" key="4">
    <source>
        <dbReference type="EMBL" id="SQA97992.1"/>
    </source>
</evidence>
<evidence type="ECO:0000313" key="6">
    <source>
        <dbReference type="Proteomes" id="UP000251197"/>
    </source>
</evidence>
<keyword evidence="2" id="KW-0472">Membrane</keyword>
<evidence type="ECO:0000256" key="2">
    <source>
        <dbReference type="SAM" id="Phobius"/>
    </source>
</evidence>
<keyword evidence="2" id="KW-1133">Transmembrane helix</keyword>
<evidence type="ECO:0000256" key="1">
    <source>
        <dbReference type="SAM" id="MobiDB-lite"/>
    </source>
</evidence>
<protein>
    <recommendedName>
        <fullName evidence="7">DUF3742 domain-containing protein</fullName>
    </recommendedName>
</protein>
<dbReference type="AlphaFoldDB" id="A0A291E3P0"/>
<dbReference type="Proteomes" id="UP000251197">
    <property type="component" value="Unassembled WGS sequence"/>
</dbReference>
<evidence type="ECO:0000313" key="3">
    <source>
        <dbReference type="EMBL" id="ATF94542.1"/>
    </source>
</evidence>
<proteinExistence type="predicted"/>
<evidence type="ECO:0008006" key="7">
    <source>
        <dbReference type="Google" id="ProtNLM"/>
    </source>
</evidence>
<keyword evidence="2" id="KW-0812">Transmembrane</keyword>
<feature type="transmembrane region" description="Helical" evidence="2">
    <location>
        <begin position="52"/>
        <end position="85"/>
    </location>
</feature>
<organism evidence="3 5">
    <name type="scientific">Cedecea neteri</name>
    <dbReference type="NCBI Taxonomy" id="158822"/>
    <lineage>
        <taxon>Bacteria</taxon>
        <taxon>Pseudomonadati</taxon>
        <taxon>Pseudomonadota</taxon>
        <taxon>Gammaproteobacteria</taxon>
        <taxon>Enterobacterales</taxon>
        <taxon>Enterobacteriaceae</taxon>
        <taxon>Cedecea</taxon>
    </lineage>
</organism>
<reference evidence="4 6" key="2">
    <citation type="submission" date="2018-06" db="EMBL/GenBank/DDBJ databases">
        <authorList>
            <consortium name="Pathogen Informatics"/>
            <person name="Doyle S."/>
        </authorList>
    </citation>
    <scope>NUCLEOTIDE SEQUENCE [LARGE SCALE GENOMIC DNA]</scope>
    <source>
        <strain evidence="4 6">NCTC12120</strain>
    </source>
</reference>